<gene>
    <name evidence="1" type="ORF">JI435_444320</name>
</gene>
<protein>
    <submittedName>
        <fullName evidence="1">Uncharacterized protein</fullName>
    </submittedName>
</protein>
<dbReference type="AlphaFoldDB" id="A0A7U2NP26"/>
<evidence type="ECO:0000313" key="2">
    <source>
        <dbReference type="Proteomes" id="UP000663193"/>
    </source>
</evidence>
<name>A0A7U2NP26_PHANO</name>
<reference evidence="2" key="1">
    <citation type="journal article" date="2021" name="BMC Genomics">
        <title>Chromosome-level genome assembly and manually-curated proteome of model necrotroph Parastagonospora nodorum Sn15 reveals a genome-wide trove of candidate effector homologs, and redundancy of virulence-related functions within an accessory chromosome.</title>
        <authorList>
            <person name="Bertazzoni S."/>
            <person name="Jones D.A.B."/>
            <person name="Phan H.T."/>
            <person name="Tan K.-C."/>
            <person name="Hane J.K."/>
        </authorList>
    </citation>
    <scope>NUCLEOTIDE SEQUENCE [LARGE SCALE GENOMIC DNA]</scope>
    <source>
        <strain evidence="2">SN15 / ATCC MYA-4574 / FGSC 10173)</strain>
    </source>
</reference>
<proteinExistence type="predicted"/>
<dbReference type="EMBL" id="CP069040">
    <property type="protein sequence ID" value="QRD05368.1"/>
    <property type="molecule type" value="Genomic_DNA"/>
</dbReference>
<evidence type="ECO:0000313" key="1">
    <source>
        <dbReference type="EMBL" id="QRD05368.1"/>
    </source>
</evidence>
<keyword evidence="2" id="KW-1185">Reference proteome</keyword>
<dbReference type="VEuPathDB" id="FungiDB:JI435_444320"/>
<accession>A0A7U2NP26</accession>
<dbReference type="Proteomes" id="UP000663193">
    <property type="component" value="Chromosome 18"/>
</dbReference>
<organism evidence="1 2">
    <name type="scientific">Phaeosphaeria nodorum (strain SN15 / ATCC MYA-4574 / FGSC 10173)</name>
    <name type="common">Glume blotch fungus</name>
    <name type="synonym">Parastagonospora nodorum</name>
    <dbReference type="NCBI Taxonomy" id="321614"/>
    <lineage>
        <taxon>Eukaryota</taxon>
        <taxon>Fungi</taxon>
        <taxon>Dikarya</taxon>
        <taxon>Ascomycota</taxon>
        <taxon>Pezizomycotina</taxon>
        <taxon>Dothideomycetes</taxon>
        <taxon>Pleosporomycetidae</taxon>
        <taxon>Pleosporales</taxon>
        <taxon>Pleosporineae</taxon>
        <taxon>Phaeosphaeriaceae</taxon>
        <taxon>Parastagonospora</taxon>
    </lineage>
</organism>
<sequence>MPSRCIRSTGDAMFHVDRIFGKRRNLNTRLLSCATQIAVVRNIEPAGIYGLARAAIFKVIPGIAPQGLAAAPTHVALDVEGDFSPRVKEMMHLGCRQAHPAMRGKVMWRIHSYDIYGRKL</sequence>